<keyword evidence="1" id="KW-0812">Transmembrane</keyword>
<keyword evidence="1" id="KW-0472">Membrane</keyword>
<accession>A0A6C0GV19</accession>
<dbReference type="KEGG" id="rhoz:GXP67_01995"/>
<dbReference type="AlphaFoldDB" id="A0A6C0GV19"/>
<feature type="transmembrane region" description="Helical" evidence="1">
    <location>
        <begin position="81"/>
        <end position="106"/>
    </location>
</feature>
<sequence length="252" mass="28904">MQHLDTFYKNAIRRFLQPGWKTGLGFIILLSIPRVFIVLQASLTGNYQYVSILFLVMWVLPFLLLTRAGRKQIGIKRPQHAWWILMGFLLGMACCTIMYWIGAWLFGVSTHQWFVYISGTYTQVPAQLTSNDRLVFFLVYSAISMTFSPVGEELFYRGIVHENFAADMGDTRAAFVDSSAFALVHLAHFGIVYSGQQWQLLYVPAFLWVLFLFGACLVFYISRRKSGSILGAIASHAGFNLAMNYFIFYYIR</sequence>
<evidence type="ECO:0000313" key="3">
    <source>
        <dbReference type="EMBL" id="QHT71856.1"/>
    </source>
</evidence>
<proteinExistence type="predicted"/>
<gene>
    <name evidence="3" type="ORF">GXP67_01995</name>
</gene>
<keyword evidence="3" id="KW-0645">Protease</keyword>
<organism evidence="3 4">
    <name type="scientific">Rhodocytophaga rosea</name>
    <dbReference type="NCBI Taxonomy" id="2704465"/>
    <lineage>
        <taxon>Bacteria</taxon>
        <taxon>Pseudomonadati</taxon>
        <taxon>Bacteroidota</taxon>
        <taxon>Cytophagia</taxon>
        <taxon>Cytophagales</taxon>
        <taxon>Rhodocytophagaceae</taxon>
        <taxon>Rhodocytophaga</taxon>
    </lineage>
</organism>
<dbReference type="GO" id="GO:0004175">
    <property type="term" value="F:endopeptidase activity"/>
    <property type="evidence" value="ECO:0007669"/>
    <property type="project" value="UniProtKB-ARBA"/>
</dbReference>
<feature type="transmembrane region" description="Helical" evidence="1">
    <location>
        <begin position="175"/>
        <end position="195"/>
    </location>
</feature>
<evidence type="ECO:0000256" key="1">
    <source>
        <dbReference type="SAM" id="Phobius"/>
    </source>
</evidence>
<dbReference type="Proteomes" id="UP000480178">
    <property type="component" value="Chromosome"/>
</dbReference>
<feature type="transmembrane region" description="Helical" evidence="1">
    <location>
        <begin position="23"/>
        <end position="43"/>
    </location>
</feature>
<feature type="transmembrane region" description="Helical" evidence="1">
    <location>
        <begin position="49"/>
        <end position="69"/>
    </location>
</feature>
<feature type="transmembrane region" description="Helical" evidence="1">
    <location>
        <begin position="229"/>
        <end position="251"/>
    </location>
</feature>
<keyword evidence="4" id="KW-1185">Reference proteome</keyword>
<keyword evidence="3" id="KW-0378">Hydrolase</keyword>
<dbReference type="Pfam" id="PF02517">
    <property type="entry name" value="Rce1-like"/>
    <property type="match status" value="1"/>
</dbReference>
<keyword evidence="3" id="KW-0482">Metalloprotease</keyword>
<feature type="transmembrane region" description="Helical" evidence="1">
    <location>
        <begin position="201"/>
        <end position="222"/>
    </location>
</feature>
<dbReference type="GO" id="GO:0080120">
    <property type="term" value="P:CAAX-box protein maturation"/>
    <property type="evidence" value="ECO:0007669"/>
    <property type="project" value="UniProtKB-ARBA"/>
</dbReference>
<dbReference type="EMBL" id="CP048222">
    <property type="protein sequence ID" value="QHT71856.1"/>
    <property type="molecule type" value="Genomic_DNA"/>
</dbReference>
<feature type="domain" description="CAAX prenyl protease 2/Lysostaphin resistance protein A-like" evidence="2">
    <location>
        <begin position="137"/>
        <end position="241"/>
    </location>
</feature>
<reference evidence="3 4" key="1">
    <citation type="submission" date="2020-01" db="EMBL/GenBank/DDBJ databases">
        <authorList>
            <person name="Kim M.K."/>
        </authorList>
    </citation>
    <scope>NUCLEOTIDE SEQUENCE [LARGE SCALE GENOMIC DNA]</scope>
    <source>
        <strain evidence="3 4">172606-1</strain>
    </source>
</reference>
<evidence type="ECO:0000313" key="4">
    <source>
        <dbReference type="Proteomes" id="UP000480178"/>
    </source>
</evidence>
<name>A0A6C0GV19_9BACT</name>
<feature type="transmembrane region" description="Helical" evidence="1">
    <location>
        <begin position="134"/>
        <end position="155"/>
    </location>
</feature>
<evidence type="ECO:0000259" key="2">
    <source>
        <dbReference type="Pfam" id="PF02517"/>
    </source>
</evidence>
<keyword evidence="1" id="KW-1133">Transmembrane helix</keyword>
<dbReference type="InterPro" id="IPR003675">
    <property type="entry name" value="Rce1/LyrA-like_dom"/>
</dbReference>
<protein>
    <submittedName>
        <fullName evidence="3">CPBP family intramembrane metalloprotease</fullName>
    </submittedName>
</protein>
<dbReference type="GO" id="GO:0008237">
    <property type="term" value="F:metallopeptidase activity"/>
    <property type="evidence" value="ECO:0007669"/>
    <property type="project" value="UniProtKB-KW"/>
</dbReference>
<dbReference type="GO" id="GO:0006508">
    <property type="term" value="P:proteolysis"/>
    <property type="evidence" value="ECO:0007669"/>
    <property type="project" value="UniProtKB-KW"/>
</dbReference>